<keyword evidence="3" id="KW-0472">Membrane</keyword>
<organism evidence="5 6">
    <name type="scientific">Sphaerobolus stellatus (strain SS14)</name>
    <dbReference type="NCBI Taxonomy" id="990650"/>
    <lineage>
        <taxon>Eukaryota</taxon>
        <taxon>Fungi</taxon>
        <taxon>Dikarya</taxon>
        <taxon>Basidiomycota</taxon>
        <taxon>Agaricomycotina</taxon>
        <taxon>Agaricomycetes</taxon>
        <taxon>Phallomycetidae</taxon>
        <taxon>Geastrales</taxon>
        <taxon>Sphaerobolaceae</taxon>
        <taxon>Sphaerobolus</taxon>
    </lineage>
</organism>
<dbReference type="PANTHER" id="PTHR16255:SF4">
    <property type="entry name" value="SPORULATION PROTEIN RMD8"/>
    <property type="match status" value="1"/>
</dbReference>
<feature type="transmembrane region" description="Helical" evidence="3">
    <location>
        <begin position="439"/>
        <end position="461"/>
    </location>
</feature>
<dbReference type="GO" id="GO:0005739">
    <property type="term" value="C:mitochondrion"/>
    <property type="evidence" value="ECO:0007669"/>
    <property type="project" value="UniProtKB-ARBA"/>
</dbReference>
<name>A0A0C9US36_SPHS4</name>
<comment type="similarity">
    <text evidence="1">Belongs to the RMD1/sif2 family.</text>
</comment>
<dbReference type="HOGENOM" id="CLU_011220_3_1_1"/>
<dbReference type="InterPro" id="IPR051624">
    <property type="entry name" value="RMD1/Sad1-interacting"/>
</dbReference>
<evidence type="ECO:0000256" key="2">
    <source>
        <dbReference type="SAM" id="MobiDB-lite"/>
    </source>
</evidence>
<evidence type="ECO:0000259" key="4">
    <source>
        <dbReference type="Pfam" id="PF02582"/>
    </source>
</evidence>
<keyword evidence="6" id="KW-1185">Reference proteome</keyword>
<evidence type="ECO:0000313" key="5">
    <source>
        <dbReference type="EMBL" id="KIJ28176.1"/>
    </source>
</evidence>
<dbReference type="AlphaFoldDB" id="A0A0C9US36"/>
<dbReference type="EMBL" id="KN837313">
    <property type="protein sequence ID" value="KIJ28176.1"/>
    <property type="molecule type" value="Genomic_DNA"/>
</dbReference>
<protein>
    <recommendedName>
        <fullName evidence="4">DUF155 domain-containing protein</fullName>
    </recommendedName>
</protein>
<feature type="region of interest" description="Disordered" evidence="2">
    <location>
        <begin position="1"/>
        <end position="81"/>
    </location>
</feature>
<evidence type="ECO:0000256" key="3">
    <source>
        <dbReference type="SAM" id="Phobius"/>
    </source>
</evidence>
<feature type="domain" description="DUF155" evidence="4">
    <location>
        <begin position="236"/>
        <end position="411"/>
    </location>
</feature>
<feature type="region of interest" description="Disordered" evidence="2">
    <location>
        <begin position="207"/>
        <end position="226"/>
    </location>
</feature>
<feature type="compositionally biased region" description="Low complexity" evidence="2">
    <location>
        <begin position="12"/>
        <end position="44"/>
    </location>
</feature>
<reference evidence="5 6" key="1">
    <citation type="submission" date="2014-06" db="EMBL/GenBank/DDBJ databases">
        <title>Evolutionary Origins and Diversification of the Mycorrhizal Mutualists.</title>
        <authorList>
            <consortium name="DOE Joint Genome Institute"/>
            <consortium name="Mycorrhizal Genomics Consortium"/>
            <person name="Kohler A."/>
            <person name="Kuo A."/>
            <person name="Nagy L.G."/>
            <person name="Floudas D."/>
            <person name="Copeland A."/>
            <person name="Barry K.W."/>
            <person name="Cichocki N."/>
            <person name="Veneault-Fourrey C."/>
            <person name="LaButti K."/>
            <person name="Lindquist E.A."/>
            <person name="Lipzen A."/>
            <person name="Lundell T."/>
            <person name="Morin E."/>
            <person name="Murat C."/>
            <person name="Riley R."/>
            <person name="Ohm R."/>
            <person name="Sun H."/>
            <person name="Tunlid A."/>
            <person name="Henrissat B."/>
            <person name="Grigoriev I.V."/>
            <person name="Hibbett D.S."/>
            <person name="Martin F."/>
        </authorList>
    </citation>
    <scope>NUCLEOTIDE SEQUENCE [LARGE SCALE GENOMIC DNA]</scope>
    <source>
        <strain evidence="5 6">SS14</strain>
    </source>
</reference>
<keyword evidence="3" id="KW-1133">Transmembrane helix</keyword>
<dbReference type="Pfam" id="PF02582">
    <property type="entry name" value="DUF155"/>
    <property type="match status" value="1"/>
</dbReference>
<dbReference type="InterPro" id="IPR003734">
    <property type="entry name" value="DUF155"/>
</dbReference>
<accession>A0A0C9US36</accession>
<proteinExistence type="inferred from homology"/>
<sequence>MSRPSPLRRASDPIIIDIPSSRPANRTRQSPQSPSIPRRPSLPSNPTVRNVAGAPKLSRTSKTSQRHVVLPSEPQTKPLIDDEVPEDGIIRVHAGRTEAERMSKDERQRDGYSRLTAYSVAEGIRMKHLAPFLKREHAVTPRVFDEAIYVVYHLPLLSGYAQNVNIRSSAPVSQAILSRMSEAEEYGYEGSYFPDADEPGNFSQDGYISSSPVAGPASHRPPRRRDKMEEQIGEAVFFSYGVAVFFGFNEGEERDILDDIESAEAWVRKWPEDDWEIEECHFTIDPTVEFPRIYNDFFTFKARSHLVSLSVAHALAQSTLLAHYETIASSVLLHQVTTRIPKELATTGSLSLTRGDALKLTGRLFKLRTDVNLVSNVLDVPELFWSEASLKGLYDAVREYLEIGPRVNVLNERLSVANDLLDLIHDHVNSGKMDRITWIIIWLIVVACVVELGEVLARIVVHAGTASSHSPATVSPHEALQAVYRVMDGL</sequence>
<dbReference type="PANTHER" id="PTHR16255">
    <property type="entry name" value="REQUIRED FOR MEIOTIC NUCLEAR DIVISION PROTEIN 1 HOMOLOG"/>
    <property type="match status" value="1"/>
</dbReference>
<evidence type="ECO:0000313" key="6">
    <source>
        <dbReference type="Proteomes" id="UP000054279"/>
    </source>
</evidence>
<dbReference type="Proteomes" id="UP000054279">
    <property type="component" value="Unassembled WGS sequence"/>
</dbReference>
<dbReference type="OrthoDB" id="18302at2759"/>
<keyword evidence="3" id="KW-0812">Transmembrane</keyword>
<gene>
    <name evidence="5" type="ORF">M422DRAFT_76855</name>
</gene>
<evidence type="ECO:0000256" key="1">
    <source>
        <dbReference type="ARBA" id="ARBA00008306"/>
    </source>
</evidence>